<organism evidence="9 10">
    <name type="scientific">Ramlibacter pallidus</name>
    <dbReference type="NCBI Taxonomy" id="2780087"/>
    <lineage>
        <taxon>Bacteria</taxon>
        <taxon>Pseudomonadati</taxon>
        <taxon>Pseudomonadota</taxon>
        <taxon>Betaproteobacteria</taxon>
        <taxon>Burkholderiales</taxon>
        <taxon>Comamonadaceae</taxon>
        <taxon>Ramlibacter</taxon>
    </lineage>
</organism>
<comment type="similarity">
    <text evidence="2">Belongs to the acyl-CoA dehydrogenase family.</text>
</comment>
<dbReference type="PANTHER" id="PTHR48083">
    <property type="entry name" value="MEDIUM-CHAIN SPECIFIC ACYL-COA DEHYDROGENASE, MITOCHONDRIAL-RELATED"/>
    <property type="match status" value="1"/>
</dbReference>
<dbReference type="InterPro" id="IPR046373">
    <property type="entry name" value="Acyl-CoA_Oxase/DH_mid-dom_sf"/>
</dbReference>
<dbReference type="InterPro" id="IPR036250">
    <property type="entry name" value="AcylCo_DH-like_C"/>
</dbReference>
<dbReference type="Gene3D" id="1.10.540.10">
    <property type="entry name" value="Acyl-CoA dehydrogenase/oxidase, N-terminal domain"/>
    <property type="match status" value="1"/>
</dbReference>
<evidence type="ECO:0000256" key="2">
    <source>
        <dbReference type="ARBA" id="ARBA00009347"/>
    </source>
</evidence>
<protein>
    <submittedName>
        <fullName evidence="9">Acyl-CoA dehydrogenase family protein</fullName>
    </submittedName>
</protein>
<evidence type="ECO:0000259" key="6">
    <source>
        <dbReference type="Pfam" id="PF00441"/>
    </source>
</evidence>
<dbReference type="InterPro" id="IPR050741">
    <property type="entry name" value="Acyl-CoA_dehydrogenase"/>
</dbReference>
<dbReference type="RefSeq" id="WP_193674843.1">
    <property type="nucleotide sequence ID" value="NZ_JADDIV010000001.1"/>
</dbReference>
<evidence type="ECO:0000259" key="8">
    <source>
        <dbReference type="Pfam" id="PF02771"/>
    </source>
</evidence>
<dbReference type="InterPro" id="IPR037069">
    <property type="entry name" value="AcylCoA_DH/ox_N_sf"/>
</dbReference>
<gene>
    <name evidence="9" type="ORF">IM787_01415</name>
</gene>
<evidence type="ECO:0000313" key="10">
    <source>
        <dbReference type="Proteomes" id="UP000806285"/>
    </source>
</evidence>
<dbReference type="InterPro" id="IPR013786">
    <property type="entry name" value="AcylCoA_DH/ox_N"/>
</dbReference>
<evidence type="ECO:0000256" key="5">
    <source>
        <dbReference type="ARBA" id="ARBA00023002"/>
    </source>
</evidence>
<keyword evidence="4" id="KW-0274">FAD</keyword>
<dbReference type="SUPFAM" id="SSF47203">
    <property type="entry name" value="Acyl-CoA dehydrogenase C-terminal domain-like"/>
    <property type="match status" value="1"/>
</dbReference>
<dbReference type="PANTHER" id="PTHR48083:SF28">
    <property type="entry name" value="ACYL-COA DEHYDROGENASE FAMILY PROTEIN (AFU_ORTHOLOGUE AFUA_6G10880)-RELATED"/>
    <property type="match status" value="1"/>
</dbReference>
<dbReference type="Gene3D" id="2.40.110.10">
    <property type="entry name" value="Butyryl-CoA Dehydrogenase, subunit A, domain 2"/>
    <property type="match status" value="1"/>
</dbReference>
<sequence>MTEDLDFDLALMADGVRRFMHERVAPNVAQWEQAGEIPRELYREAAKLGVLGLGYPEELGGLPAPYAVRNALSVVMSRWGASGGVMAALFSHNIGLPPILRHGSRALQQEVIPPVLRGEKIAALAITEPGGGSDVAALRTKARRDGDAYVIDGEKTFITSGLRADWITVAVRTGDAGDRGSGGISLIVVPGDAPGITRTRLDKMGWHASDTAQLRFDGVRVPARYLVGEEGAGFRMVMGNFNGERLAMSAMALGFAHACYDEALDWARQRQAFGGPLVEKQVIRHKLVDMQMRIHSTEAWLQAVTQGADEGWNPMLAAPGKLETDAQLIAQVCMLKNHSTQAMQFCADQAVQILGGMGYMRGTKSERIYREVKVMMIGGGAEEIMKDLAARQLGL</sequence>
<keyword evidence="10" id="KW-1185">Reference proteome</keyword>
<dbReference type="EMBL" id="JADDIV010000001">
    <property type="protein sequence ID" value="MBE7366214.1"/>
    <property type="molecule type" value="Genomic_DNA"/>
</dbReference>
<dbReference type="PROSITE" id="PS00072">
    <property type="entry name" value="ACYL_COA_DH_1"/>
    <property type="match status" value="1"/>
</dbReference>
<dbReference type="Pfam" id="PF02771">
    <property type="entry name" value="Acyl-CoA_dh_N"/>
    <property type="match status" value="1"/>
</dbReference>
<evidence type="ECO:0000256" key="3">
    <source>
        <dbReference type="ARBA" id="ARBA00022630"/>
    </source>
</evidence>
<accession>A0ABR9RZC4</accession>
<dbReference type="Pfam" id="PF00441">
    <property type="entry name" value="Acyl-CoA_dh_1"/>
    <property type="match status" value="1"/>
</dbReference>
<comment type="caution">
    <text evidence="9">The sequence shown here is derived from an EMBL/GenBank/DDBJ whole genome shotgun (WGS) entry which is preliminary data.</text>
</comment>
<dbReference type="InterPro" id="IPR006091">
    <property type="entry name" value="Acyl-CoA_Oxase/DH_mid-dom"/>
</dbReference>
<feature type="domain" description="Acyl-CoA dehydrogenase/oxidase C-terminal" evidence="6">
    <location>
        <begin position="231"/>
        <end position="393"/>
    </location>
</feature>
<dbReference type="Gene3D" id="1.20.140.10">
    <property type="entry name" value="Butyryl-CoA Dehydrogenase, subunit A, domain 3"/>
    <property type="match status" value="1"/>
</dbReference>
<dbReference type="Pfam" id="PF02770">
    <property type="entry name" value="Acyl-CoA_dh_M"/>
    <property type="match status" value="1"/>
</dbReference>
<feature type="domain" description="Acyl-CoA oxidase/dehydrogenase middle" evidence="7">
    <location>
        <begin position="123"/>
        <end position="219"/>
    </location>
</feature>
<comment type="cofactor">
    <cofactor evidence="1">
        <name>FAD</name>
        <dbReference type="ChEBI" id="CHEBI:57692"/>
    </cofactor>
</comment>
<dbReference type="InterPro" id="IPR009100">
    <property type="entry name" value="AcylCoA_DH/oxidase_NM_dom_sf"/>
</dbReference>
<evidence type="ECO:0000256" key="4">
    <source>
        <dbReference type="ARBA" id="ARBA00022827"/>
    </source>
</evidence>
<name>A0ABR9RZC4_9BURK</name>
<dbReference type="SUPFAM" id="SSF56645">
    <property type="entry name" value="Acyl-CoA dehydrogenase NM domain-like"/>
    <property type="match status" value="1"/>
</dbReference>
<feature type="domain" description="Acyl-CoA dehydrogenase/oxidase N-terminal" evidence="8">
    <location>
        <begin position="11"/>
        <end position="119"/>
    </location>
</feature>
<keyword evidence="5" id="KW-0560">Oxidoreductase</keyword>
<dbReference type="InterPro" id="IPR006089">
    <property type="entry name" value="Acyl-CoA_DH_CS"/>
</dbReference>
<dbReference type="InterPro" id="IPR009075">
    <property type="entry name" value="AcylCo_DH/oxidase_C"/>
</dbReference>
<evidence type="ECO:0000259" key="7">
    <source>
        <dbReference type="Pfam" id="PF02770"/>
    </source>
</evidence>
<evidence type="ECO:0000256" key="1">
    <source>
        <dbReference type="ARBA" id="ARBA00001974"/>
    </source>
</evidence>
<reference evidence="9 10" key="1">
    <citation type="submission" date="2020-10" db="EMBL/GenBank/DDBJ databases">
        <title>Ramlibacter sp. HM2 16S ribosomal RNA gene Genome sequencing and assembly.</title>
        <authorList>
            <person name="Kang M."/>
        </authorList>
    </citation>
    <scope>NUCLEOTIDE SEQUENCE [LARGE SCALE GENOMIC DNA]</scope>
    <source>
        <strain evidence="9 10">HM2</strain>
    </source>
</reference>
<proteinExistence type="inferred from homology"/>
<evidence type="ECO:0000313" key="9">
    <source>
        <dbReference type="EMBL" id="MBE7366214.1"/>
    </source>
</evidence>
<keyword evidence="3" id="KW-0285">Flavoprotein</keyword>
<dbReference type="Proteomes" id="UP000806285">
    <property type="component" value="Unassembled WGS sequence"/>
</dbReference>